<evidence type="ECO:0000313" key="7">
    <source>
        <dbReference type="Proteomes" id="UP001528823"/>
    </source>
</evidence>
<dbReference type="SUPFAM" id="SSF50199">
    <property type="entry name" value="Staphylococcal nuclease"/>
    <property type="match status" value="1"/>
</dbReference>
<dbReference type="InterPro" id="IPR002071">
    <property type="entry name" value="Thermonucl_AS"/>
</dbReference>
<feature type="signal peptide" evidence="4">
    <location>
        <begin position="1"/>
        <end position="18"/>
    </location>
</feature>
<dbReference type="PROSITE" id="PS50830">
    <property type="entry name" value="TNASE_3"/>
    <property type="match status" value="1"/>
</dbReference>
<dbReference type="Pfam" id="PF00565">
    <property type="entry name" value="SNase"/>
    <property type="match status" value="1"/>
</dbReference>
<keyword evidence="4" id="KW-0732">Signal</keyword>
<accession>A0ABT5UHS6</accession>
<gene>
    <name evidence="6" type="ORF">ORQ98_28670</name>
</gene>
<protein>
    <submittedName>
        <fullName evidence="6">Thermonuclease family protein</fullName>
    </submittedName>
</protein>
<dbReference type="PANTHER" id="PTHR12302">
    <property type="entry name" value="EBNA2 BINDING PROTEIN P100"/>
    <property type="match status" value="1"/>
</dbReference>
<evidence type="ECO:0000256" key="4">
    <source>
        <dbReference type="SAM" id="SignalP"/>
    </source>
</evidence>
<dbReference type="PROSITE" id="PS01123">
    <property type="entry name" value="TNASE_1"/>
    <property type="match status" value="1"/>
</dbReference>
<keyword evidence="1" id="KW-0540">Nuclease</keyword>
<dbReference type="Proteomes" id="UP001528823">
    <property type="component" value="Unassembled WGS sequence"/>
</dbReference>
<feature type="domain" description="TNase-like" evidence="5">
    <location>
        <begin position="17"/>
        <end position="138"/>
    </location>
</feature>
<evidence type="ECO:0000256" key="2">
    <source>
        <dbReference type="ARBA" id="ARBA00022759"/>
    </source>
</evidence>
<evidence type="ECO:0000256" key="3">
    <source>
        <dbReference type="ARBA" id="ARBA00022801"/>
    </source>
</evidence>
<dbReference type="InterPro" id="IPR016071">
    <property type="entry name" value="Staphylococal_nuclease_OB-fold"/>
</dbReference>
<dbReference type="Pfam" id="PF05901">
    <property type="entry name" value="Excalibur"/>
    <property type="match status" value="1"/>
</dbReference>
<dbReference type="Gene3D" id="2.40.50.90">
    <property type="match status" value="1"/>
</dbReference>
<proteinExistence type="predicted"/>
<reference evidence="6 7" key="1">
    <citation type="submission" date="2022-11" db="EMBL/GenBank/DDBJ databases">
        <title>Spartinivicinus poritis sp. nov., isolated from scleractinian coral Porites lutea.</title>
        <authorList>
            <person name="Zhang G."/>
            <person name="Cai L."/>
            <person name="Wei Q."/>
        </authorList>
    </citation>
    <scope>NUCLEOTIDE SEQUENCE [LARGE SCALE GENOMIC DNA]</scope>
    <source>
        <strain evidence="6 7">A2-2</strain>
    </source>
</reference>
<keyword evidence="2" id="KW-0255">Endonuclease</keyword>
<dbReference type="SMART" id="SM00894">
    <property type="entry name" value="Excalibur"/>
    <property type="match status" value="1"/>
</dbReference>
<dbReference type="CDD" id="cd00175">
    <property type="entry name" value="SNc"/>
    <property type="match status" value="1"/>
</dbReference>
<organism evidence="6 7">
    <name type="scientific">Spartinivicinus poritis</name>
    <dbReference type="NCBI Taxonomy" id="2994640"/>
    <lineage>
        <taxon>Bacteria</taxon>
        <taxon>Pseudomonadati</taxon>
        <taxon>Pseudomonadota</taxon>
        <taxon>Gammaproteobacteria</taxon>
        <taxon>Oceanospirillales</taxon>
        <taxon>Zooshikellaceae</taxon>
        <taxon>Spartinivicinus</taxon>
    </lineage>
</organism>
<evidence type="ECO:0000259" key="5">
    <source>
        <dbReference type="PROSITE" id="PS50830"/>
    </source>
</evidence>
<sequence length="214" mass="24417">MRQLTILLLMLTPSLATALEGKVISISDGDTLTLLTNNKKQVKIRLAEIDTPEKAQPYGQKAKQALSSMVFQKTVKADVQTKDKYGRSIAHIYLGNTWVNAELVKQGAAWVYDHYSDSKKLKLYESEAKTNKRGIWTLPLTQQVPPWEWRRNKRTITQSKAKPDYKHGFSCGNKKYCKHMTSCEEAKFYLNQCNLTGLDRDKDGIPCEKLCRSN</sequence>
<keyword evidence="7" id="KW-1185">Reference proteome</keyword>
<keyword evidence="3" id="KW-0378">Hydrolase</keyword>
<dbReference type="EMBL" id="JAPMOU010000105">
    <property type="protein sequence ID" value="MDE1465939.1"/>
    <property type="molecule type" value="Genomic_DNA"/>
</dbReference>
<dbReference type="SMART" id="SM00318">
    <property type="entry name" value="SNc"/>
    <property type="match status" value="1"/>
</dbReference>
<dbReference type="PANTHER" id="PTHR12302:SF3">
    <property type="entry name" value="SERINE_THREONINE-PROTEIN KINASE 31"/>
    <property type="match status" value="1"/>
</dbReference>
<dbReference type="InterPro" id="IPR035437">
    <property type="entry name" value="SNase_OB-fold_sf"/>
</dbReference>
<comment type="caution">
    <text evidence="6">The sequence shown here is derived from an EMBL/GenBank/DDBJ whole genome shotgun (WGS) entry which is preliminary data.</text>
</comment>
<dbReference type="InterPro" id="IPR008613">
    <property type="entry name" value="Excalibur_Ca-bd_domain"/>
</dbReference>
<dbReference type="RefSeq" id="WP_274692239.1">
    <property type="nucleotide sequence ID" value="NZ_JAPMOU010000105.1"/>
</dbReference>
<name>A0ABT5UHS6_9GAMM</name>
<evidence type="ECO:0000313" key="6">
    <source>
        <dbReference type="EMBL" id="MDE1465939.1"/>
    </source>
</evidence>
<feature type="chain" id="PRO_5047531060" evidence="4">
    <location>
        <begin position="19"/>
        <end position="214"/>
    </location>
</feature>
<evidence type="ECO:0000256" key="1">
    <source>
        <dbReference type="ARBA" id="ARBA00022722"/>
    </source>
</evidence>